<organism evidence="9 10">
    <name type="scientific">Rhodococcus wratislaviensis NBRC 100605</name>
    <dbReference type="NCBI Taxonomy" id="1219028"/>
    <lineage>
        <taxon>Bacteria</taxon>
        <taxon>Bacillati</taxon>
        <taxon>Actinomycetota</taxon>
        <taxon>Actinomycetes</taxon>
        <taxon>Mycobacteriales</taxon>
        <taxon>Nocardiaceae</taxon>
        <taxon>Rhodococcus</taxon>
    </lineage>
</organism>
<sequence>MSIPDETPIKTEERLAREFSAARARLIRIAYAVLGTQAEAEDVVSDCWFRLVKADAQCPIDDVGAWTAVAVARRALDALRAAQVRRETYVGPWLPEPTLRDADLTHDDPADRVTLDETVSFALLVVMETLSPAQRTAWVLHDLFAMPFDDVAAVVGRTPAAVRQLAARARKHVAAGIPRVDVDRSSHLAVVDAFNNAMTSGDIDALLAILDPSVVLTSDGGGQVTAARHPVAGADKVARFIVGLGRKLVQELEVRIMSINGAPGIVMLRSGQLNAVVSLSVVESTISRVDIIVSPTKLGHLHVDK</sequence>
<dbReference type="SUPFAM" id="SSF88659">
    <property type="entry name" value="Sigma3 and sigma4 domains of RNA polymerase sigma factors"/>
    <property type="match status" value="1"/>
</dbReference>
<dbReference type="InterPro" id="IPR013324">
    <property type="entry name" value="RNA_pol_sigma_r3/r4-like"/>
</dbReference>
<evidence type="ECO:0000259" key="7">
    <source>
        <dbReference type="Pfam" id="PF04542"/>
    </source>
</evidence>
<dbReference type="Proteomes" id="UP000019491">
    <property type="component" value="Unassembled WGS sequence"/>
</dbReference>
<comment type="caution">
    <text evidence="9">The sequence shown here is derived from an EMBL/GenBank/DDBJ whole genome shotgun (WGS) entry which is preliminary data.</text>
</comment>
<feature type="domain" description="RNA polymerase sigma factor 70 region 4 type 2" evidence="8">
    <location>
        <begin position="122"/>
        <end position="172"/>
    </location>
</feature>
<dbReference type="RefSeq" id="WP_052032896.1">
    <property type="nucleotide sequence ID" value="NZ_BAWF01000006.1"/>
</dbReference>
<reference evidence="9 10" key="1">
    <citation type="submission" date="2014-02" db="EMBL/GenBank/DDBJ databases">
        <title>Whole genome shotgun sequence of Rhodococcus wratislaviensis NBRC 100605.</title>
        <authorList>
            <person name="Hosoyama A."/>
            <person name="Tsuchikane K."/>
            <person name="Yoshida I."/>
            <person name="Ohji S."/>
            <person name="Ichikawa N."/>
            <person name="Yamazoe A."/>
            <person name="Fujita N."/>
        </authorList>
    </citation>
    <scope>NUCLEOTIDE SEQUENCE [LARGE SCALE GENOMIC DNA]</scope>
    <source>
        <strain evidence="9 10">NBRC 100605</strain>
    </source>
</reference>
<dbReference type="SUPFAM" id="SSF54427">
    <property type="entry name" value="NTF2-like"/>
    <property type="match status" value="1"/>
</dbReference>
<gene>
    <name evidence="9" type="ORF">RW1_006_00300</name>
</gene>
<keyword evidence="3" id="KW-0805">Transcription regulation</keyword>
<evidence type="ECO:0000259" key="8">
    <source>
        <dbReference type="Pfam" id="PF08281"/>
    </source>
</evidence>
<protein>
    <submittedName>
        <fullName evidence="9">Putative RNA polymerase ECF-type sigma factor</fullName>
    </submittedName>
</protein>
<evidence type="ECO:0000313" key="9">
    <source>
        <dbReference type="EMBL" id="GAF43138.1"/>
    </source>
</evidence>
<comment type="subunit">
    <text evidence="2">Interacts transiently with the RNA polymerase catalytic core formed by RpoA, RpoB, RpoC and RpoZ (2 alpha, 1 beta, 1 beta' and 1 omega subunit) to form the RNA polymerase holoenzyme that can initiate transcription.</text>
</comment>
<proteinExistence type="inferred from homology"/>
<evidence type="ECO:0000313" key="10">
    <source>
        <dbReference type="Proteomes" id="UP000019491"/>
    </source>
</evidence>
<dbReference type="InterPro" id="IPR007627">
    <property type="entry name" value="RNA_pol_sigma70_r2"/>
</dbReference>
<dbReference type="OrthoDB" id="3211555at2"/>
<dbReference type="InterPro" id="IPR032710">
    <property type="entry name" value="NTF2-like_dom_sf"/>
</dbReference>
<dbReference type="EMBL" id="BAWF01000006">
    <property type="protein sequence ID" value="GAF43138.1"/>
    <property type="molecule type" value="Genomic_DNA"/>
</dbReference>
<accession>X0PLA2</accession>
<dbReference type="GO" id="GO:0006352">
    <property type="term" value="P:DNA-templated transcription initiation"/>
    <property type="evidence" value="ECO:0007669"/>
    <property type="project" value="InterPro"/>
</dbReference>
<evidence type="ECO:0000256" key="5">
    <source>
        <dbReference type="ARBA" id="ARBA00023125"/>
    </source>
</evidence>
<keyword evidence="5" id="KW-0238">DNA-binding</keyword>
<keyword evidence="6" id="KW-0804">Transcription</keyword>
<dbReference type="NCBIfam" id="TIGR02937">
    <property type="entry name" value="sigma70-ECF"/>
    <property type="match status" value="1"/>
</dbReference>
<dbReference type="GO" id="GO:0003677">
    <property type="term" value="F:DNA binding"/>
    <property type="evidence" value="ECO:0007669"/>
    <property type="project" value="UniProtKB-KW"/>
</dbReference>
<evidence type="ECO:0000256" key="3">
    <source>
        <dbReference type="ARBA" id="ARBA00023015"/>
    </source>
</evidence>
<dbReference type="Gene3D" id="1.10.1740.10">
    <property type="match status" value="1"/>
</dbReference>
<dbReference type="InterPro" id="IPR013249">
    <property type="entry name" value="RNA_pol_sigma70_r4_t2"/>
</dbReference>
<evidence type="ECO:0000256" key="2">
    <source>
        <dbReference type="ARBA" id="ARBA00011344"/>
    </source>
</evidence>
<dbReference type="AlphaFoldDB" id="X0PLA2"/>
<dbReference type="Pfam" id="PF04542">
    <property type="entry name" value="Sigma70_r2"/>
    <property type="match status" value="1"/>
</dbReference>
<name>X0PLA2_RHOWR</name>
<evidence type="ECO:0000256" key="6">
    <source>
        <dbReference type="ARBA" id="ARBA00023163"/>
    </source>
</evidence>
<keyword evidence="4" id="KW-0731">Sigma factor</keyword>
<evidence type="ECO:0000256" key="1">
    <source>
        <dbReference type="ARBA" id="ARBA00010641"/>
    </source>
</evidence>
<dbReference type="InterPro" id="IPR052704">
    <property type="entry name" value="ECF_Sigma-70_Domain"/>
</dbReference>
<dbReference type="SUPFAM" id="SSF88946">
    <property type="entry name" value="Sigma2 domain of RNA polymerase sigma factors"/>
    <property type="match status" value="1"/>
</dbReference>
<dbReference type="InterPro" id="IPR013325">
    <property type="entry name" value="RNA_pol_sigma_r2"/>
</dbReference>
<dbReference type="Pfam" id="PF08281">
    <property type="entry name" value="Sigma70_r4_2"/>
    <property type="match status" value="1"/>
</dbReference>
<dbReference type="Gene3D" id="3.10.450.50">
    <property type="match status" value="1"/>
</dbReference>
<keyword evidence="10" id="KW-1185">Reference proteome</keyword>
<dbReference type="InterPro" id="IPR014284">
    <property type="entry name" value="RNA_pol_sigma-70_dom"/>
</dbReference>
<feature type="domain" description="RNA polymerase sigma-70 region 2" evidence="7">
    <location>
        <begin position="23"/>
        <end position="83"/>
    </location>
</feature>
<dbReference type="NCBIfam" id="NF007214">
    <property type="entry name" value="PRK09636.1"/>
    <property type="match status" value="1"/>
</dbReference>
<dbReference type="GO" id="GO:0016987">
    <property type="term" value="F:sigma factor activity"/>
    <property type="evidence" value="ECO:0007669"/>
    <property type="project" value="UniProtKB-KW"/>
</dbReference>
<dbReference type="InterPro" id="IPR036388">
    <property type="entry name" value="WH-like_DNA-bd_sf"/>
</dbReference>
<comment type="similarity">
    <text evidence="1">Belongs to the sigma-70 factor family. ECF subfamily.</text>
</comment>
<evidence type="ECO:0000256" key="4">
    <source>
        <dbReference type="ARBA" id="ARBA00023082"/>
    </source>
</evidence>
<dbReference type="PANTHER" id="PTHR30173">
    <property type="entry name" value="SIGMA 19 FACTOR"/>
    <property type="match status" value="1"/>
</dbReference>
<dbReference type="Gene3D" id="1.10.10.10">
    <property type="entry name" value="Winged helix-like DNA-binding domain superfamily/Winged helix DNA-binding domain"/>
    <property type="match status" value="1"/>
</dbReference>
<dbReference type="PANTHER" id="PTHR30173:SF43">
    <property type="entry name" value="ECF RNA POLYMERASE SIGMA FACTOR SIGI-RELATED"/>
    <property type="match status" value="1"/>
</dbReference>